<feature type="region of interest" description="Disordered" evidence="2">
    <location>
        <begin position="1"/>
        <end position="169"/>
    </location>
</feature>
<evidence type="ECO:0000313" key="4">
    <source>
        <dbReference type="Proteomes" id="UP001171916"/>
    </source>
</evidence>
<dbReference type="InterPro" id="IPR007139">
    <property type="entry name" value="DUF349"/>
</dbReference>
<dbReference type="Pfam" id="PF03993">
    <property type="entry name" value="DUF349"/>
    <property type="match status" value="5"/>
</dbReference>
<feature type="compositionally biased region" description="Basic and acidic residues" evidence="2">
    <location>
        <begin position="64"/>
        <end position="105"/>
    </location>
</feature>
<feature type="coiled-coil region" evidence="1">
    <location>
        <begin position="704"/>
        <end position="731"/>
    </location>
</feature>
<keyword evidence="1" id="KW-0175">Coiled coil</keyword>
<evidence type="ECO:0000256" key="1">
    <source>
        <dbReference type="SAM" id="Coils"/>
    </source>
</evidence>
<feature type="compositionally biased region" description="Basic and acidic residues" evidence="2">
    <location>
        <begin position="23"/>
        <end position="53"/>
    </location>
</feature>
<keyword evidence="4" id="KW-1185">Reference proteome</keyword>
<gene>
    <name evidence="3" type="ORF">QVH07_09490</name>
</gene>
<accession>A0ABT7YCX8</accession>
<name>A0ABT7YCX8_9BACT</name>
<evidence type="ECO:0000256" key="2">
    <source>
        <dbReference type="SAM" id="MobiDB-lite"/>
    </source>
</evidence>
<comment type="caution">
    <text evidence="3">The sequence shown here is derived from an EMBL/GenBank/DDBJ whole genome shotgun (WGS) entry which is preliminary data.</text>
</comment>
<reference evidence="3" key="1">
    <citation type="submission" date="2023-06" db="EMBL/GenBank/DDBJ databases">
        <title>Robiginitalea aurantiacus sp. nov. and Algoriphagus sediminis sp. nov., isolated from coastal sediment.</title>
        <authorList>
            <person name="Zhou Z.Y."/>
            <person name="An J."/>
            <person name="Jia Y.W."/>
            <person name="Du Z.J."/>
        </authorList>
    </citation>
    <scope>NUCLEOTIDE SEQUENCE</scope>
    <source>
        <strain evidence="3">C2-7</strain>
    </source>
</reference>
<proteinExistence type="predicted"/>
<organism evidence="3 4">
    <name type="scientific">Algoriphagus sediminis</name>
    <dbReference type="NCBI Taxonomy" id="3057113"/>
    <lineage>
        <taxon>Bacteria</taxon>
        <taxon>Pseudomonadati</taxon>
        <taxon>Bacteroidota</taxon>
        <taxon>Cytophagia</taxon>
        <taxon>Cytophagales</taxon>
        <taxon>Cyclobacteriaceae</taxon>
        <taxon>Algoriphagus</taxon>
    </lineage>
</organism>
<sequence>MTEKSKELSEKDKVTQSAQVTDEVSKEVSKEENKTEEQSESTKAEEEKAEKVQEVASAEVEEQVSEKENPEVETKSESEEAKDEVVEEAKVEESIPATEEVKSEAPEIEEKEEAKPAAENEGAEEEESSKAGENSDDEASEEETDSDRDSEEEESDEDLEEEEEIDLTNLSKAELLTLLRQKVLAEKPSTVDRLIHDIRNAYTALTDIEEKEALIKFKEEGGAEDDFDYKPSDEDKLFDTFYFEFRRKINSARKEAEKQKEKNLQLKNELLDKLRELVDGEETTLSMNAIKAIQEEWKAIGPVPNSQNRSLWANYNALMDRFYDNRSIYFELKELDRQKNLKGKTQLCEKAEALKDEPDLQTAIKALNELHEEYKHIGPVPREQQEPLWQRFKAASDAVYDRRKEYYDSQKEVFLKNQEQKEKLIESLTEFVNFDSDRIKEWNTKTKAILAIQKAWEAIGPVPRESGKEINKNFWNSFKQFFQNKNQFFKKLDEVRANNETKAEGLIAKAEELKDSTDWQKTSNQLIGLQKEWKTLGPTPEKTRDSLYKRFKSACDTFFDNRRNANKANNSEYEANLKLKKEVCKKIIEAAGEDDPNEEALATLVEEFNGIGFVPRKSMKEIQSEFKSAVDTYIEKLDTEGFDRENFLFKLNLNKIQSDPNASRTIGKKEHGIRRQISELENNISLWKTNLEFFAASKTADKLKDQFDVKIQKAEDEIQKLKQKLAILRDL</sequence>
<feature type="compositionally biased region" description="Acidic residues" evidence="2">
    <location>
        <begin position="134"/>
        <end position="166"/>
    </location>
</feature>
<dbReference type="RefSeq" id="WP_289999938.1">
    <property type="nucleotide sequence ID" value="NZ_JAUEPH010000004.1"/>
</dbReference>
<protein>
    <submittedName>
        <fullName evidence="3">DUF349 domain-containing protein</fullName>
    </submittedName>
</protein>
<feature type="compositionally biased region" description="Basic and acidic residues" evidence="2">
    <location>
        <begin position="1"/>
        <end position="14"/>
    </location>
</feature>
<dbReference type="Proteomes" id="UP001171916">
    <property type="component" value="Unassembled WGS sequence"/>
</dbReference>
<dbReference type="EMBL" id="JAUEPH010000004">
    <property type="protein sequence ID" value="MDN3204383.1"/>
    <property type="molecule type" value="Genomic_DNA"/>
</dbReference>
<feature type="coiled-coil region" evidence="1">
    <location>
        <begin position="242"/>
        <end position="277"/>
    </location>
</feature>
<evidence type="ECO:0000313" key="3">
    <source>
        <dbReference type="EMBL" id="MDN3204383.1"/>
    </source>
</evidence>